<sequence>MSHASAGPLSSDEAAGIHILADLIGASRLDDPEHVEKVLRECVTAAGASLLYVYVHHFDRGEGVTGVAVLAESHISIHSWPEYRFAAIDIFMCGSAQPDKALPVLDAGFRPTEMVTRRFERGKGGLQGEIFESLDLLK</sequence>
<evidence type="ECO:0000256" key="2">
    <source>
        <dbReference type="ARBA" id="ARBA00022691"/>
    </source>
</evidence>
<evidence type="ECO:0000256" key="1">
    <source>
        <dbReference type="ARBA" id="ARBA00001928"/>
    </source>
</evidence>
<dbReference type="GO" id="GO:0004014">
    <property type="term" value="F:adenosylmethionine decarboxylase activity"/>
    <property type="evidence" value="ECO:0007669"/>
    <property type="project" value="UniProtKB-EC"/>
</dbReference>
<dbReference type="SUPFAM" id="SSF56276">
    <property type="entry name" value="S-adenosylmethionine decarboxylase"/>
    <property type="match status" value="1"/>
</dbReference>
<dbReference type="InterPro" id="IPR016067">
    <property type="entry name" value="S-AdoMet_deCO2ase_core"/>
</dbReference>
<accession>A0A5R8YJ77</accession>
<evidence type="ECO:0000256" key="3">
    <source>
        <dbReference type="ARBA" id="ARBA00022793"/>
    </source>
</evidence>
<dbReference type="InterPro" id="IPR042286">
    <property type="entry name" value="AdoMetDC_C"/>
</dbReference>
<dbReference type="EMBL" id="VANP01000019">
    <property type="protein sequence ID" value="TLP52377.1"/>
    <property type="molecule type" value="Genomic_DNA"/>
</dbReference>
<evidence type="ECO:0000256" key="10">
    <source>
        <dbReference type="ARBA" id="ARBA00023317"/>
    </source>
</evidence>
<dbReference type="Gene3D" id="3.30.160.750">
    <property type="match status" value="1"/>
</dbReference>
<dbReference type="GO" id="GO:0008295">
    <property type="term" value="P:spermidine biosynthetic process"/>
    <property type="evidence" value="ECO:0007669"/>
    <property type="project" value="UniProtKB-KW"/>
</dbReference>
<dbReference type="InterPro" id="IPR017716">
    <property type="entry name" value="S-AdoMet_deCOase_pro-enz"/>
</dbReference>
<dbReference type="InterPro" id="IPR042284">
    <property type="entry name" value="AdoMetDC_N"/>
</dbReference>
<evidence type="ECO:0000313" key="11">
    <source>
        <dbReference type="EMBL" id="TLP52377.1"/>
    </source>
</evidence>
<dbReference type="GO" id="GO:0005829">
    <property type="term" value="C:cytosol"/>
    <property type="evidence" value="ECO:0007669"/>
    <property type="project" value="TreeGrafter"/>
</dbReference>
<keyword evidence="2" id="KW-0949">S-adenosyl-L-methionine</keyword>
<name>A0A5R8YJ77_9ACTN</name>
<keyword evidence="10" id="KW-0670">Pyruvate</keyword>
<evidence type="ECO:0000256" key="9">
    <source>
        <dbReference type="ARBA" id="ARBA00023270"/>
    </source>
</evidence>
<proteinExistence type="predicted"/>
<keyword evidence="7" id="KW-0865">Zymogen</keyword>
<dbReference type="PANTHER" id="PTHR33866:SF2">
    <property type="entry name" value="S-ADENOSYLMETHIONINE DECARBOXYLASE PROENZYME"/>
    <property type="match status" value="1"/>
</dbReference>
<dbReference type="AlphaFoldDB" id="A0A5R8YJ77"/>
<keyword evidence="6" id="KW-0620">Polyamine biosynthesis</keyword>
<protein>
    <submittedName>
        <fullName evidence="11">Adenosylmethionine decarboxylase</fullName>
        <ecNumber evidence="11">4.1.1.50</ecNumber>
    </submittedName>
</protein>
<comment type="cofactor">
    <cofactor evidence="1">
        <name>pyruvate</name>
        <dbReference type="ChEBI" id="CHEBI:15361"/>
    </cofactor>
</comment>
<dbReference type="InterPro" id="IPR003826">
    <property type="entry name" value="AdoMetDC_fam_prok"/>
</dbReference>
<reference evidence="11" key="1">
    <citation type="submission" date="2019-05" db="EMBL/GenBank/DDBJ databases">
        <title>Isolation, diversity and antifungal activity of Actinobacteria from wheat.</title>
        <authorList>
            <person name="Yu B."/>
        </authorList>
    </citation>
    <scope>NUCLEOTIDE SEQUENCE [LARGE SCALE GENOMIC DNA]</scope>
    <source>
        <strain evidence="11">NEAU-HEGS1-5</strain>
    </source>
</reference>
<evidence type="ECO:0000256" key="5">
    <source>
        <dbReference type="ARBA" id="ARBA00023066"/>
    </source>
</evidence>
<gene>
    <name evidence="11" type="primary">speD</name>
    <name evidence="11" type="ORF">FED44_32225</name>
</gene>
<dbReference type="NCBIfam" id="TIGR03330">
    <property type="entry name" value="SAM_DCase_Bsu"/>
    <property type="match status" value="1"/>
</dbReference>
<dbReference type="Pfam" id="PF02675">
    <property type="entry name" value="AdoMet_dc"/>
    <property type="match status" value="1"/>
</dbReference>
<keyword evidence="12" id="KW-1185">Reference proteome</keyword>
<dbReference type="Gene3D" id="3.30.360.110">
    <property type="entry name" value="S-adenosylmethionine decarboxylase domain"/>
    <property type="match status" value="1"/>
</dbReference>
<dbReference type="PANTHER" id="PTHR33866">
    <property type="entry name" value="S-ADENOSYLMETHIONINE DECARBOXYLASE PROENZYME"/>
    <property type="match status" value="1"/>
</dbReference>
<dbReference type="Proteomes" id="UP000309033">
    <property type="component" value="Unassembled WGS sequence"/>
</dbReference>
<evidence type="ECO:0000313" key="12">
    <source>
        <dbReference type="Proteomes" id="UP000309033"/>
    </source>
</evidence>
<dbReference type="EC" id="4.1.1.50" evidence="11"/>
<evidence type="ECO:0000256" key="6">
    <source>
        <dbReference type="ARBA" id="ARBA00023115"/>
    </source>
</evidence>
<evidence type="ECO:0000256" key="7">
    <source>
        <dbReference type="ARBA" id="ARBA00023145"/>
    </source>
</evidence>
<keyword evidence="5" id="KW-0745">Spermidine biosynthesis</keyword>
<keyword evidence="4" id="KW-0068">Autocatalytic cleavage</keyword>
<keyword evidence="9" id="KW-0704">Schiff base</keyword>
<keyword evidence="8 11" id="KW-0456">Lyase</keyword>
<keyword evidence="3" id="KW-0210">Decarboxylase</keyword>
<comment type="caution">
    <text evidence="11">The sequence shown here is derived from an EMBL/GenBank/DDBJ whole genome shotgun (WGS) entry which is preliminary data.</text>
</comment>
<dbReference type="OrthoDB" id="9793120at2"/>
<organism evidence="11 12">
    <name type="scientific">Microbispora triticiradicis</name>
    <dbReference type="NCBI Taxonomy" id="2200763"/>
    <lineage>
        <taxon>Bacteria</taxon>
        <taxon>Bacillati</taxon>
        <taxon>Actinomycetota</taxon>
        <taxon>Actinomycetes</taxon>
        <taxon>Streptosporangiales</taxon>
        <taxon>Streptosporangiaceae</taxon>
        <taxon>Microbispora</taxon>
    </lineage>
</organism>
<evidence type="ECO:0000256" key="4">
    <source>
        <dbReference type="ARBA" id="ARBA00022813"/>
    </source>
</evidence>
<evidence type="ECO:0000256" key="8">
    <source>
        <dbReference type="ARBA" id="ARBA00023239"/>
    </source>
</evidence>